<proteinExistence type="predicted"/>
<accession>A0A699HLY8</accession>
<sequence>MPHDYVLDSTSIDFADVGAALAAATATSSGHRLKSCGPNVLYSYIREEGWNQIEEYVQYQDDLWDDPLPSMNDSSIVDAMKPTFRGRLKRACNQISYLKKPTREVGLEYPYLICDYCGGSHETEKCKQNNPTEQVCLFERDIYDDLSLLRFYQNDNVPSWGNCKKRDDRPEWVVRSKFEDELANLMLEKKFHMKGI</sequence>
<organism evidence="1">
    <name type="scientific">Tanacetum cinerariifolium</name>
    <name type="common">Dalmatian daisy</name>
    <name type="synonym">Chrysanthemum cinerariifolium</name>
    <dbReference type="NCBI Taxonomy" id="118510"/>
    <lineage>
        <taxon>Eukaryota</taxon>
        <taxon>Viridiplantae</taxon>
        <taxon>Streptophyta</taxon>
        <taxon>Embryophyta</taxon>
        <taxon>Tracheophyta</taxon>
        <taxon>Spermatophyta</taxon>
        <taxon>Magnoliopsida</taxon>
        <taxon>eudicotyledons</taxon>
        <taxon>Gunneridae</taxon>
        <taxon>Pentapetalae</taxon>
        <taxon>asterids</taxon>
        <taxon>campanulids</taxon>
        <taxon>Asterales</taxon>
        <taxon>Asteraceae</taxon>
        <taxon>Asteroideae</taxon>
        <taxon>Anthemideae</taxon>
        <taxon>Anthemidinae</taxon>
        <taxon>Tanacetum</taxon>
    </lineage>
</organism>
<evidence type="ECO:0000313" key="1">
    <source>
        <dbReference type="EMBL" id="GEY40408.1"/>
    </source>
</evidence>
<protein>
    <recommendedName>
        <fullName evidence="2">MAK10-like protein</fullName>
    </recommendedName>
</protein>
<gene>
    <name evidence="1" type="ORF">Tci_412382</name>
</gene>
<dbReference type="AlphaFoldDB" id="A0A699HLY8"/>
<evidence type="ECO:0008006" key="2">
    <source>
        <dbReference type="Google" id="ProtNLM"/>
    </source>
</evidence>
<comment type="caution">
    <text evidence="1">The sequence shown here is derived from an EMBL/GenBank/DDBJ whole genome shotgun (WGS) entry which is preliminary data.</text>
</comment>
<dbReference type="EMBL" id="BKCJ010175689">
    <property type="protein sequence ID" value="GEY40408.1"/>
    <property type="molecule type" value="Genomic_DNA"/>
</dbReference>
<name>A0A699HLY8_TANCI</name>
<reference evidence="1" key="1">
    <citation type="journal article" date="2019" name="Sci. Rep.">
        <title>Draft genome of Tanacetum cinerariifolium, the natural source of mosquito coil.</title>
        <authorList>
            <person name="Yamashiro T."/>
            <person name="Shiraishi A."/>
            <person name="Satake H."/>
            <person name="Nakayama K."/>
        </authorList>
    </citation>
    <scope>NUCLEOTIDE SEQUENCE</scope>
</reference>